<evidence type="ECO:0000256" key="6">
    <source>
        <dbReference type="PIRNR" id="PIRNR005651"/>
    </source>
</evidence>
<feature type="region of interest" description="Disordered" evidence="7">
    <location>
        <begin position="303"/>
        <end position="329"/>
    </location>
</feature>
<dbReference type="KEGG" id="knv:Pan216_51960"/>
<dbReference type="PIRSF" id="PIRSF005651">
    <property type="entry name" value="HflC"/>
    <property type="match status" value="1"/>
</dbReference>
<dbReference type="EMBL" id="CP036279">
    <property type="protein sequence ID" value="QDU64307.1"/>
    <property type="molecule type" value="Genomic_DNA"/>
</dbReference>
<evidence type="ECO:0000259" key="9">
    <source>
        <dbReference type="SMART" id="SM00244"/>
    </source>
</evidence>
<evidence type="ECO:0000256" key="3">
    <source>
        <dbReference type="ARBA" id="ARBA00022692"/>
    </source>
</evidence>
<comment type="function">
    <text evidence="6">HflC and HflK could regulate a protease.</text>
</comment>
<keyword evidence="4 8" id="KW-1133">Transmembrane helix</keyword>
<keyword evidence="10" id="KW-0645">Protease</keyword>
<dbReference type="InterPro" id="IPR010200">
    <property type="entry name" value="HflC"/>
</dbReference>
<dbReference type="SMART" id="SM00244">
    <property type="entry name" value="PHB"/>
    <property type="match status" value="1"/>
</dbReference>
<evidence type="ECO:0000256" key="5">
    <source>
        <dbReference type="ARBA" id="ARBA00023136"/>
    </source>
</evidence>
<accession>A0A518BBI8</accession>
<comment type="subcellular location">
    <subcellularLocation>
        <location evidence="1">Membrane</location>
        <topology evidence="1">Single-pass membrane protein</topology>
    </subcellularLocation>
</comment>
<feature type="transmembrane region" description="Helical" evidence="8">
    <location>
        <begin position="20"/>
        <end position="39"/>
    </location>
</feature>
<dbReference type="InterPro" id="IPR036013">
    <property type="entry name" value="Band_7/SPFH_dom_sf"/>
</dbReference>
<dbReference type="GO" id="GO:0016020">
    <property type="term" value="C:membrane"/>
    <property type="evidence" value="ECO:0007669"/>
    <property type="project" value="UniProtKB-SubCell"/>
</dbReference>
<dbReference type="GO" id="GO:0006508">
    <property type="term" value="P:proteolysis"/>
    <property type="evidence" value="ECO:0007669"/>
    <property type="project" value="UniProtKB-KW"/>
</dbReference>
<proteinExistence type="inferred from homology"/>
<comment type="similarity">
    <text evidence="2 6">Belongs to the band 7/mec-2 family. HflC subfamily.</text>
</comment>
<protein>
    <recommendedName>
        <fullName evidence="6">Protein HflC</fullName>
    </recommendedName>
</protein>
<organism evidence="10 11">
    <name type="scientific">Kolteria novifilia</name>
    <dbReference type="NCBI Taxonomy" id="2527975"/>
    <lineage>
        <taxon>Bacteria</taxon>
        <taxon>Pseudomonadati</taxon>
        <taxon>Planctomycetota</taxon>
        <taxon>Planctomycetia</taxon>
        <taxon>Kolteriales</taxon>
        <taxon>Kolteriaceae</taxon>
        <taxon>Kolteria</taxon>
    </lineage>
</organism>
<dbReference type="PANTHER" id="PTHR42911:SF1">
    <property type="entry name" value="MODULATOR OF FTSH PROTEASE HFLC"/>
    <property type="match status" value="1"/>
</dbReference>
<dbReference type="PANTHER" id="PTHR42911">
    <property type="entry name" value="MODULATOR OF FTSH PROTEASE HFLC"/>
    <property type="match status" value="1"/>
</dbReference>
<dbReference type="Proteomes" id="UP000317093">
    <property type="component" value="Chromosome"/>
</dbReference>
<dbReference type="AlphaFoldDB" id="A0A518BBI8"/>
<evidence type="ECO:0000313" key="10">
    <source>
        <dbReference type="EMBL" id="QDU64307.1"/>
    </source>
</evidence>
<evidence type="ECO:0000313" key="11">
    <source>
        <dbReference type="Proteomes" id="UP000317093"/>
    </source>
</evidence>
<keyword evidence="11" id="KW-1185">Reference proteome</keyword>
<keyword evidence="3 8" id="KW-0812">Transmembrane</keyword>
<dbReference type="CDD" id="cd03405">
    <property type="entry name" value="SPFH_HflC"/>
    <property type="match status" value="1"/>
</dbReference>
<reference evidence="10 11" key="1">
    <citation type="submission" date="2019-02" db="EMBL/GenBank/DDBJ databases">
        <title>Deep-cultivation of Planctomycetes and their phenomic and genomic characterization uncovers novel biology.</title>
        <authorList>
            <person name="Wiegand S."/>
            <person name="Jogler M."/>
            <person name="Boedeker C."/>
            <person name="Pinto D."/>
            <person name="Vollmers J."/>
            <person name="Rivas-Marin E."/>
            <person name="Kohn T."/>
            <person name="Peeters S.H."/>
            <person name="Heuer A."/>
            <person name="Rast P."/>
            <person name="Oberbeckmann S."/>
            <person name="Bunk B."/>
            <person name="Jeske O."/>
            <person name="Meyerdierks A."/>
            <person name="Storesund J.E."/>
            <person name="Kallscheuer N."/>
            <person name="Luecker S."/>
            <person name="Lage O.M."/>
            <person name="Pohl T."/>
            <person name="Merkel B.J."/>
            <person name="Hornburger P."/>
            <person name="Mueller R.-W."/>
            <person name="Bruemmer F."/>
            <person name="Labrenz M."/>
            <person name="Spormann A.M."/>
            <person name="Op den Camp H."/>
            <person name="Overmann J."/>
            <person name="Amann R."/>
            <person name="Jetten M.S.M."/>
            <person name="Mascher T."/>
            <person name="Medema M.H."/>
            <person name="Devos D.P."/>
            <person name="Kaster A.-K."/>
            <person name="Ovreas L."/>
            <person name="Rohde M."/>
            <person name="Galperin M.Y."/>
            <person name="Jogler C."/>
        </authorList>
    </citation>
    <scope>NUCLEOTIDE SEQUENCE [LARGE SCALE GENOMIC DNA]</scope>
    <source>
        <strain evidence="10 11">Pan216</strain>
    </source>
</reference>
<evidence type="ECO:0000256" key="1">
    <source>
        <dbReference type="ARBA" id="ARBA00004167"/>
    </source>
</evidence>
<dbReference type="Pfam" id="PF01145">
    <property type="entry name" value="Band_7"/>
    <property type="match status" value="1"/>
</dbReference>
<dbReference type="Gene3D" id="3.30.479.30">
    <property type="entry name" value="Band 7 domain"/>
    <property type="match status" value="1"/>
</dbReference>
<sequence length="329" mass="36032">MNDSSMTNATPDRPSGASRLARLGIAIGLVVLIVGYSAYFQIPEGSGAVVTRFGNPVREILAPGPYAKLPWPIDQVHPIDLRKQVFNTPYTATFTKDRKNVVVLAYVVWRVEQPLRFLQAVGSLQAGASKLDGMVTAAKNVEFGNHELTALVSTDADTIKTDAIDQAILEQVRGPAQEKFGIVVDQVGIKRIAYPEENVAAVLAQMRAERVAEADRLREEGTTEANRIRDDARVEAEQILRSGRQEAGRIRAKAESEAAAIYAAVRELDPSFYRYWRSLEAVKATLGAKATIIMTTEQGFFDVLSPPTEKAPPDTPSLEKQSISRRGEP</sequence>
<evidence type="ECO:0000256" key="2">
    <source>
        <dbReference type="ARBA" id="ARBA00007862"/>
    </source>
</evidence>
<evidence type="ECO:0000256" key="7">
    <source>
        <dbReference type="SAM" id="MobiDB-lite"/>
    </source>
</evidence>
<dbReference type="SUPFAM" id="SSF117892">
    <property type="entry name" value="Band 7/SPFH domain"/>
    <property type="match status" value="1"/>
</dbReference>
<evidence type="ECO:0000256" key="8">
    <source>
        <dbReference type="SAM" id="Phobius"/>
    </source>
</evidence>
<keyword evidence="10" id="KW-0378">Hydrolase</keyword>
<evidence type="ECO:0000256" key="4">
    <source>
        <dbReference type="ARBA" id="ARBA00022989"/>
    </source>
</evidence>
<gene>
    <name evidence="10" type="primary">hflC</name>
    <name evidence="10" type="ORF">Pan216_51960</name>
</gene>
<dbReference type="OrthoDB" id="9809197at2"/>
<dbReference type="GO" id="GO:0008233">
    <property type="term" value="F:peptidase activity"/>
    <property type="evidence" value="ECO:0007669"/>
    <property type="project" value="UniProtKB-KW"/>
</dbReference>
<dbReference type="InterPro" id="IPR001107">
    <property type="entry name" value="Band_7"/>
</dbReference>
<name>A0A518BBI8_9BACT</name>
<feature type="domain" description="Band 7" evidence="9">
    <location>
        <begin position="37"/>
        <end position="206"/>
    </location>
</feature>
<keyword evidence="5 8" id="KW-0472">Membrane</keyword>